<dbReference type="Proteomes" id="UP001228113">
    <property type="component" value="Chromosome"/>
</dbReference>
<reference evidence="1" key="1">
    <citation type="journal article" date="2023" name="Int. J. Syst. Evol. Microbiol.">
        <title>Mesoterricola silvestris gen. nov., sp. nov., Mesoterricola sediminis sp. nov., Geothrix oryzae sp. nov., Geothrix edaphica sp. nov., Geothrix rubra sp. nov., and Geothrix limicola sp. nov., six novel members of Acidobacteriota isolated from soils.</title>
        <authorList>
            <person name="Itoh H."/>
            <person name="Sugisawa Y."/>
            <person name="Mise K."/>
            <person name="Xu Z."/>
            <person name="Kuniyasu M."/>
            <person name="Ushijima N."/>
            <person name="Kawano K."/>
            <person name="Kobayashi E."/>
            <person name="Shiratori Y."/>
            <person name="Masuda Y."/>
            <person name="Senoo K."/>
        </authorList>
    </citation>
    <scope>NUCLEOTIDE SEQUENCE</scope>
    <source>
        <strain evidence="1">W786</strain>
    </source>
</reference>
<dbReference type="KEGG" id="msea:METESE_24280"/>
<organism evidence="1 2">
    <name type="scientific">Mesoterricola sediminis</name>
    <dbReference type="NCBI Taxonomy" id="2927980"/>
    <lineage>
        <taxon>Bacteria</taxon>
        <taxon>Pseudomonadati</taxon>
        <taxon>Acidobacteriota</taxon>
        <taxon>Holophagae</taxon>
        <taxon>Holophagales</taxon>
        <taxon>Holophagaceae</taxon>
        <taxon>Mesoterricola</taxon>
    </lineage>
</organism>
<evidence type="ECO:0000313" key="1">
    <source>
        <dbReference type="EMBL" id="BDU77470.1"/>
    </source>
</evidence>
<name>A0AA48GXJ4_9BACT</name>
<protein>
    <submittedName>
        <fullName evidence="1">Uncharacterized protein</fullName>
    </submittedName>
</protein>
<keyword evidence="2" id="KW-1185">Reference proteome</keyword>
<proteinExistence type="predicted"/>
<accession>A0AA48GXJ4</accession>
<dbReference type="RefSeq" id="WP_243346594.1">
    <property type="nucleotide sequence ID" value="NZ_AP027081.1"/>
</dbReference>
<dbReference type="AlphaFoldDB" id="A0AA48GXJ4"/>
<evidence type="ECO:0000313" key="2">
    <source>
        <dbReference type="Proteomes" id="UP001228113"/>
    </source>
</evidence>
<gene>
    <name evidence="1" type="ORF">METESE_24280</name>
</gene>
<sequence>MVGPPLLPWILAAAVAAGPAAPAPPLPPGPYRLWLNATWAVPPPTPVTGLALDLQLPPGVLVAANPETDRVFEDALIAPQGRPILASARFQRARGQLDLALVNLRRKAWEGPFVAVDLRVLPGFRVTAADLQASANVALRGVAAIDLAGTTSVDLTAATTITLRLEPR</sequence>
<dbReference type="EMBL" id="AP027081">
    <property type="protein sequence ID" value="BDU77470.1"/>
    <property type="molecule type" value="Genomic_DNA"/>
</dbReference>